<keyword evidence="2" id="KW-0812">Transmembrane</keyword>
<evidence type="ECO:0000256" key="2">
    <source>
        <dbReference type="SAM" id="Phobius"/>
    </source>
</evidence>
<evidence type="ECO:0000256" key="1">
    <source>
        <dbReference type="SAM" id="Coils"/>
    </source>
</evidence>
<feature type="coiled-coil region" evidence="1">
    <location>
        <begin position="44"/>
        <end position="71"/>
    </location>
</feature>
<accession>A0ABT6LMP3</accession>
<comment type="caution">
    <text evidence="3">The sequence shown here is derived from an EMBL/GenBank/DDBJ whole genome shotgun (WGS) entry which is preliminary data.</text>
</comment>
<sequence length="97" mass="10509">MGPANSRNQAGTDPDPNDSLAVALELERLRGTLDSRLARVDGSLALLVQRCDQTDKELADHERRVESLERSRWPLASIGVLAAIATAAVTFVQLTAR</sequence>
<evidence type="ECO:0000313" key="3">
    <source>
        <dbReference type="EMBL" id="MDH6217580.1"/>
    </source>
</evidence>
<proteinExistence type="predicted"/>
<evidence type="ECO:0008006" key="5">
    <source>
        <dbReference type="Google" id="ProtNLM"/>
    </source>
</evidence>
<reference evidence="3 4" key="1">
    <citation type="submission" date="2023-04" db="EMBL/GenBank/DDBJ databases">
        <title>Forest soil microbial communities from Buena Vista Peninsula, Colon Province, Panama.</title>
        <authorList>
            <person name="Bouskill N."/>
        </authorList>
    </citation>
    <scope>NUCLEOTIDE SEQUENCE [LARGE SCALE GENOMIC DNA]</scope>
    <source>
        <strain evidence="3 4">GGS1</strain>
    </source>
</reference>
<keyword evidence="2" id="KW-1133">Transmembrane helix</keyword>
<keyword evidence="1" id="KW-0175">Coiled coil</keyword>
<gene>
    <name evidence="3" type="ORF">M2283_004908</name>
</gene>
<keyword evidence="2" id="KW-0472">Membrane</keyword>
<keyword evidence="4" id="KW-1185">Reference proteome</keyword>
<evidence type="ECO:0000313" key="4">
    <source>
        <dbReference type="Proteomes" id="UP001160499"/>
    </source>
</evidence>
<dbReference type="RefSeq" id="WP_280878472.1">
    <property type="nucleotide sequence ID" value="NZ_JARXVH010000007.1"/>
</dbReference>
<protein>
    <recommendedName>
        <fullName evidence="5">DUF3618 domain-containing protein</fullName>
    </recommendedName>
</protein>
<dbReference type="Proteomes" id="UP001160499">
    <property type="component" value="Unassembled WGS sequence"/>
</dbReference>
<organism evidence="3 4">
    <name type="scientific">Streptomyces pseudovenezuelae</name>
    <dbReference type="NCBI Taxonomy" id="67350"/>
    <lineage>
        <taxon>Bacteria</taxon>
        <taxon>Bacillati</taxon>
        <taxon>Actinomycetota</taxon>
        <taxon>Actinomycetes</taxon>
        <taxon>Kitasatosporales</taxon>
        <taxon>Streptomycetaceae</taxon>
        <taxon>Streptomyces</taxon>
        <taxon>Streptomyces aurantiacus group</taxon>
    </lineage>
</organism>
<dbReference type="EMBL" id="JARXVH010000007">
    <property type="protein sequence ID" value="MDH6217580.1"/>
    <property type="molecule type" value="Genomic_DNA"/>
</dbReference>
<name>A0ABT6LMP3_9ACTN</name>
<feature type="transmembrane region" description="Helical" evidence="2">
    <location>
        <begin position="73"/>
        <end position="94"/>
    </location>
</feature>